<proteinExistence type="predicted"/>
<dbReference type="EMBL" id="BARV01035076">
    <property type="protein sequence ID" value="GAI53549.1"/>
    <property type="molecule type" value="Genomic_DNA"/>
</dbReference>
<feature type="transmembrane region" description="Helical" evidence="1">
    <location>
        <begin position="190"/>
        <end position="212"/>
    </location>
</feature>
<accession>X1RD84</accession>
<dbReference type="InterPro" id="IPR035897">
    <property type="entry name" value="Toll_tir_struct_dom_sf"/>
</dbReference>
<dbReference type="AlphaFoldDB" id="X1RD84"/>
<organism evidence="3">
    <name type="scientific">marine sediment metagenome</name>
    <dbReference type="NCBI Taxonomy" id="412755"/>
    <lineage>
        <taxon>unclassified sequences</taxon>
        <taxon>metagenomes</taxon>
        <taxon>ecological metagenomes</taxon>
    </lineage>
</organism>
<feature type="domain" description="TIR" evidence="2">
    <location>
        <begin position="1"/>
        <end position="121"/>
    </location>
</feature>
<keyword evidence="1" id="KW-0812">Transmembrane</keyword>
<keyword evidence="1" id="KW-0472">Membrane</keyword>
<evidence type="ECO:0000259" key="2">
    <source>
        <dbReference type="PROSITE" id="PS50104"/>
    </source>
</evidence>
<name>X1RD84_9ZZZZ</name>
<feature type="non-terminal residue" evidence="3">
    <location>
        <position position="1"/>
    </location>
</feature>
<dbReference type="Pfam" id="PF13676">
    <property type="entry name" value="TIR_2"/>
    <property type="match status" value="1"/>
</dbReference>
<gene>
    <name evidence="3" type="ORF">S06H3_54788</name>
</gene>
<dbReference type="PROSITE" id="PS50104">
    <property type="entry name" value="TIR"/>
    <property type="match status" value="1"/>
</dbReference>
<dbReference type="Gene3D" id="3.40.50.10140">
    <property type="entry name" value="Toll/interleukin-1 receptor homology (TIR) domain"/>
    <property type="match status" value="1"/>
</dbReference>
<dbReference type="InterPro" id="IPR000157">
    <property type="entry name" value="TIR_dom"/>
</dbReference>
<sequence>DAEVALEIALGLEQAGYTTWCYEVDSIPGPSYLIQTGQAVEQAKAVVVVISPHSVGSRQVTKEVVRAHESGKEFVPVLRGITHIEFQNRQPEWREAMGAAASIGIPLEGVAGILPRIVDGLKALGILPSLKAEAAHIARIRRALDELRGRGILEKGRELPAPTRKPEPEAIAAEVPPAKIAKESRGRQKWIRLALIASAIIVLSVVVVIFLARA</sequence>
<keyword evidence="1" id="KW-1133">Transmembrane helix</keyword>
<dbReference type="GO" id="GO:0007165">
    <property type="term" value="P:signal transduction"/>
    <property type="evidence" value="ECO:0007669"/>
    <property type="project" value="InterPro"/>
</dbReference>
<dbReference type="SUPFAM" id="SSF52200">
    <property type="entry name" value="Toll/Interleukin receptor TIR domain"/>
    <property type="match status" value="1"/>
</dbReference>
<reference evidence="3" key="1">
    <citation type="journal article" date="2014" name="Front. Microbiol.">
        <title>High frequency of phylogenetically diverse reductive dehalogenase-homologous genes in deep subseafloor sedimentary metagenomes.</title>
        <authorList>
            <person name="Kawai M."/>
            <person name="Futagami T."/>
            <person name="Toyoda A."/>
            <person name="Takaki Y."/>
            <person name="Nishi S."/>
            <person name="Hori S."/>
            <person name="Arai W."/>
            <person name="Tsubouchi T."/>
            <person name="Morono Y."/>
            <person name="Uchiyama I."/>
            <person name="Ito T."/>
            <person name="Fujiyama A."/>
            <person name="Inagaki F."/>
            <person name="Takami H."/>
        </authorList>
    </citation>
    <scope>NUCLEOTIDE SEQUENCE</scope>
    <source>
        <strain evidence="3">Expedition CK06-06</strain>
    </source>
</reference>
<evidence type="ECO:0000313" key="3">
    <source>
        <dbReference type="EMBL" id="GAI53549.1"/>
    </source>
</evidence>
<comment type="caution">
    <text evidence="3">The sequence shown here is derived from an EMBL/GenBank/DDBJ whole genome shotgun (WGS) entry which is preliminary data.</text>
</comment>
<protein>
    <recommendedName>
        <fullName evidence="2">TIR domain-containing protein</fullName>
    </recommendedName>
</protein>
<evidence type="ECO:0000256" key="1">
    <source>
        <dbReference type="SAM" id="Phobius"/>
    </source>
</evidence>